<proteinExistence type="predicted"/>
<keyword evidence="11" id="KW-1185">Reference proteome</keyword>
<evidence type="ECO:0000256" key="3">
    <source>
        <dbReference type="ARBA" id="ARBA00022989"/>
    </source>
</evidence>
<reference evidence="10" key="1">
    <citation type="journal article" date="2019" name="bioRxiv">
        <title>The Genome of the Zebra Mussel, Dreissena polymorpha: A Resource for Invasive Species Research.</title>
        <authorList>
            <person name="McCartney M.A."/>
            <person name="Auch B."/>
            <person name="Kono T."/>
            <person name="Mallez S."/>
            <person name="Zhang Y."/>
            <person name="Obille A."/>
            <person name="Becker A."/>
            <person name="Abrahante J.E."/>
            <person name="Garbe J."/>
            <person name="Badalamenti J.P."/>
            <person name="Herman A."/>
            <person name="Mangelson H."/>
            <person name="Liachko I."/>
            <person name="Sullivan S."/>
            <person name="Sone E.D."/>
            <person name="Koren S."/>
            <person name="Silverstein K.A.T."/>
            <person name="Beckman K.B."/>
            <person name="Gohl D.M."/>
        </authorList>
    </citation>
    <scope>NUCLEOTIDE SEQUENCE</scope>
    <source>
        <strain evidence="10">Duluth1</strain>
        <tissue evidence="10">Whole animal</tissue>
    </source>
</reference>
<comment type="caution">
    <text evidence="10">The sequence shown here is derived from an EMBL/GenBank/DDBJ whole genome shotgun (WGS) entry which is preliminary data.</text>
</comment>
<dbReference type="PANTHER" id="PTHR24243">
    <property type="entry name" value="G-PROTEIN COUPLED RECEPTOR"/>
    <property type="match status" value="1"/>
</dbReference>
<feature type="transmembrane region" description="Helical" evidence="8">
    <location>
        <begin position="290"/>
        <end position="311"/>
    </location>
</feature>
<evidence type="ECO:0000256" key="5">
    <source>
        <dbReference type="ARBA" id="ARBA00023136"/>
    </source>
</evidence>
<evidence type="ECO:0000313" key="11">
    <source>
        <dbReference type="Proteomes" id="UP000828390"/>
    </source>
</evidence>
<feature type="transmembrane region" description="Helical" evidence="8">
    <location>
        <begin position="76"/>
        <end position="97"/>
    </location>
</feature>
<evidence type="ECO:0000259" key="9">
    <source>
        <dbReference type="PROSITE" id="PS50262"/>
    </source>
</evidence>
<sequence>MMPHFYTSNVTDKSSSRENHGVPYMNITADEIDLHPITRCIELYIIPIICIIGVIGNTLSTIIFMNKTLRNSSCSIFLAVRGMSDNGFLTTLLIPWISRTFRLELGSTNGVCQLIVFLTYVCGFISVWMVVFVTAENYIRICRPFIVSRICTPAKAKLVVAALGLTAVALYNFPFWAMTPSSCESYPILYNVVQGLVYTDTVLTLVFPFVCIALLMTAIVCDLVRSYKRRNHHRAPSTRNNRNPMAKVTKMLFAVTISFFVLNLPSHVSRLRSTLINMTTGGGLSSLDQAVGQITLLIYYSSLAFNIVLYISFGSRFRCVFIEVFCSRCKDHISCMASNNYEKHNIEQSTSVLLLRNQGTKRVPIHQLTDENDVNNDC</sequence>
<gene>
    <name evidence="10" type="ORF">DPMN_142906</name>
</gene>
<feature type="transmembrane region" description="Helical" evidence="8">
    <location>
        <begin position="43"/>
        <end position="64"/>
    </location>
</feature>
<dbReference type="EMBL" id="JAIWYP010000006">
    <property type="protein sequence ID" value="KAH3814409.1"/>
    <property type="molecule type" value="Genomic_DNA"/>
</dbReference>
<feature type="transmembrane region" description="Helical" evidence="8">
    <location>
        <begin position="245"/>
        <end position="264"/>
    </location>
</feature>
<dbReference type="GO" id="GO:0005886">
    <property type="term" value="C:plasma membrane"/>
    <property type="evidence" value="ECO:0007669"/>
    <property type="project" value="TreeGrafter"/>
</dbReference>
<feature type="transmembrane region" description="Helical" evidence="8">
    <location>
        <begin position="197"/>
        <end position="224"/>
    </location>
</feature>
<dbReference type="GO" id="GO:0004930">
    <property type="term" value="F:G protein-coupled receptor activity"/>
    <property type="evidence" value="ECO:0007669"/>
    <property type="project" value="UniProtKB-KW"/>
</dbReference>
<organism evidence="10 11">
    <name type="scientific">Dreissena polymorpha</name>
    <name type="common">Zebra mussel</name>
    <name type="synonym">Mytilus polymorpha</name>
    <dbReference type="NCBI Taxonomy" id="45954"/>
    <lineage>
        <taxon>Eukaryota</taxon>
        <taxon>Metazoa</taxon>
        <taxon>Spiralia</taxon>
        <taxon>Lophotrochozoa</taxon>
        <taxon>Mollusca</taxon>
        <taxon>Bivalvia</taxon>
        <taxon>Autobranchia</taxon>
        <taxon>Heteroconchia</taxon>
        <taxon>Euheterodonta</taxon>
        <taxon>Imparidentia</taxon>
        <taxon>Neoheterodontei</taxon>
        <taxon>Myida</taxon>
        <taxon>Dreissenoidea</taxon>
        <taxon>Dreissenidae</taxon>
        <taxon>Dreissena</taxon>
    </lineage>
</organism>
<dbReference type="InterPro" id="IPR017452">
    <property type="entry name" value="GPCR_Rhodpsn_7TM"/>
</dbReference>
<dbReference type="PRINTS" id="PR00237">
    <property type="entry name" value="GPCRRHODOPSN"/>
</dbReference>
<name>A0A9D4GF73_DREPO</name>
<feature type="transmembrane region" description="Helical" evidence="8">
    <location>
        <begin position="117"/>
        <end position="135"/>
    </location>
</feature>
<evidence type="ECO:0000256" key="7">
    <source>
        <dbReference type="ARBA" id="ARBA00023224"/>
    </source>
</evidence>
<reference evidence="10" key="2">
    <citation type="submission" date="2020-11" db="EMBL/GenBank/DDBJ databases">
        <authorList>
            <person name="McCartney M.A."/>
            <person name="Auch B."/>
            <person name="Kono T."/>
            <person name="Mallez S."/>
            <person name="Becker A."/>
            <person name="Gohl D.M."/>
            <person name="Silverstein K.A.T."/>
            <person name="Koren S."/>
            <person name="Bechman K.B."/>
            <person name="Herman A."/>
            <person name="Abrahante J.E."/>
            <person name="Garbe J."/>
        </authorList>
    </citation>
    <scope>NUCLEOTIDE SEQUENCE</scope>
    <source>
        <strain evidence="10">Duluth1</strain>
        <tissue evidence="10">Whole animal</tissue>
    </source>
</reference>
<evidence type="ECO:0000256" key="4">
    <source>
        <dbReference type="ARBA" id="ARBA00023040"/>
    </source>
</evidence>
<dbReference type="Gene3D" id="1.20.1070.10">
    <property type="entry name" value="Rhodopsin 7-helix transmembrane proteins"/>
    <property type="match status" value="1"/>
</dbReference>
<accession>A0A9D4GF73</accession>
<evidence type="ECO:0000313" key="10">
    <source>
        <dbReference type="EMBL" id="KAH3814409.1"/>
    </source>
</evidence>
<dbReference type="Pfam" id="PF00001">
    <property type="entry name" value="7tm_1"/>
    <property type="match status" value="1"/>
</dbReference>
<dbReference type="SUPFAM" id="SSF81321">
    <property type="entry name" value="Family A G protein-coupled receptor-like"/>
    <property type="match status" value="1"/>
</dbReference>
<keyword evidence="3 8" id="KW-1133">Transmembrane helix</keyword>
<feature type="transmembrane region" description="Helical" evidence="8">
    <location>
        <begin position="156"/>
        <end position="177"/>
    </location>
</feature>
<protein>
    <recommendedName>
        <fullName evidence="9">G-protein coupled receptors family 1 profile domain-containing protein</fullName>
    </recommendedName>
</protein>
<evidence type="ECO:0000256" key="1">
    <source>
        <dbReference type="ARBA" id="ARBA00004141"/>
    </source>
</evidence>
<keyword evidence="2 8" id="KW-0812">Transmembrane</keyword>
<dbReference type="PROSITE" id="PS50262">
    <property type="entry name" value="G_PROTEIN_RECEP_F1_2"/>
    <property type="match status" value="1"/>
</dbReference>
<evidence type="ECO:0000256" key="6">
    <source>
        <dbReference type="ARBA" id="ARBA00023170"/>
    </source>
</evidence>
<keyword evidence="7" id="KW-0807">Transducer</keyword>
<evidence type="ECO:0000256" key="2">
    <source>
        <dbReference type="ARBA" id="ARBA00022692"/>
    </source>
</evidence>
<dbReference type="InterPro" id="IPR000276">
    <property type="entry name" value="GPCR_Rhodpsn"/>
</dbReference>
<dbReference type="AlphaFoldDB" id="A0A9D4GF73"/>
<feature type="domain" description="G-protein coupled receptors family 1 profile" evidence="9">
    <location>
        <begin position="56"/>
        <end position="310"/>
    </location>
</feature>
<keyword evidence="5 8" id="KW-0472">Membrane</keyword>
<dbReference type="Proteomes" id="UP000828390">
    <property type="component" value="Unassembled WGS sequence"/>
</dbReference>
<dbReference type="PANTHER" id="PTHR24243:SF230">
    <property type="entry name" value="G-PROTEIN COUPLED RECEPTORS FAMILY 1 PROFILE DOMAIN-CONTAINING PROTEIN"/>
    <property type="match status" value="1"/>
</dbReference>
<comment type="subcellular location">
    <subcellularLocation>
        <location evidence="1">Membrane</location>
        <topology evidence="1">Multi-pass membrane protein</topology>
    </subcellularLocation>
</comment>
<keyword evidence="4" id="KW-0297">G-protein coupled receptor</keyword>
<keyword evidence="6" id="KW-0675">Receptor</keyword>
<evidence type="ECO:0000256" key="8">
    <source>
        <dbReference type="SAM" id="Phobius"/>
    </source>
</evidence>